<sequence length="15" mass="1644">MTPNIDAFQYSSKAA</sequence>
<proteinExistence type="predicted"/>
<gene>
    <name evidence="1" type="ORF">MBJ925_LOCUS32599</name>
</gene>
<evidence type="ECO:0000313" key="2">
    <source>
        <dbReference type="Proteomes" id="UP000663824"/>
    </source>
</evidence>
<dbReference type="EMBL" id="CAJNRE010017840">
    <property type="protein sequence ID" value="CAF2157726.1"/>
    <property type="molecule type" value="Genomic_DNA"/>
</dbReference>
<comment type="caution">
    <text evidence="1">The sequence shown here is derived from an EMBL/GenBank/DDBJ whole genome shotgun (WGS) entry which is preliminary data.</text>
</comment>
<reference evidence="1" key="1">
    <citation type="submission" date="2021-02" db="EMBL/GenBank/DDBJ databases">
        <authorList>
            <person name="Nowell W R."/>
        </authorList>
    </citation>
    <scope>NUCLEOTIDE SEQUENCE</scope>
</reference>
<feature type="non-terminal residue" evidence="1">
    <location>
        <position position="15"/>
    </location>
</feature>
<name>A0A816YD32_9BILA</name>
<organism evidence="1 2">
    <name type="scientific">Rotaria magnacalcarata</name>
    <dbReference type="NCBI Taxonomy" id="392030"/>
    <lineage>
        <taxon>Eukaryota</taxon>
        <taxon>Metazoa</taxon>
        <taxon>Spiralia</taxon>
        <taxon>Gnathifera</taxon>
        <taxon>Rotifera</taxon>
        <taxon>Eurotatoria</taxon>
        <taxon>Bdelloidea</taxon>
        <taxon>Philodinida</taxon>
        <taxon>Philodinidae</taxon>
        <taxon>Rotaria</taxon>
    </lineage>
</organism>
<dbReference type="Proteomes" id="UP000663824">
    <property type="component" value="Unassembled WGS sequence"/>
</dbReference>
<accession>A0A816YD32</accession>
<evidence type="ECO:0000313" key="1">
    <source>
        <dbReference type="EMBL" id="CAF2157726.1"/>
    </source>
</evidence>
<protein>
    <submittedName>
        <fullName evidence="1">Uncharacterized protein</fullName>
    </submittedName>
</protein>